<comment type="similarity">
    <text evidence="1">Belongs to the replication factor A protein 1 family.</text>
</comment>
<dbReference type="GO" id="GO:0003677">
    <property type="term" value="F:DNA binding"/>
    <property type="evidence" value="ECO:0007669"/>
    <property type="project" value="UniProtKB-KW"/>
</dbReference>
<proteinExistence type="inferred from homology"/>
<evidence type="ECO:0000256" key="3">
    <source>
        <dbReference type="ARBA" id="ARBA00022771"/>
    </source>
</evidence>
<evidence type="ECO:0000259" key="6">
    <source>
        <dbReference type="Pfam" id="PF08646"/>
    </source>
</evidence>
<comment type="caution">
    <text evidence="7">The sequence shown here is derived from an EMBL/GenBank/DDBJ whole genome shotgun (WGS) entry which is preliminary data.</text>
</comment>
<dbReference type="PANTHER" id="PTHR47165">
    <property type="entry name" value="OS03G0429900 PROTEIN"/>
    <property type="match status" value="1"/>
</dbReference>
<reference evidence="7 8" key="1">
    <citation type="submission" date="2024-01" db="EMBL/GenBank/DDBJ databases">
        <title>The genomes of 5 underutilized Papilionoideae crops provide insights into root nodulation and disease resistanc.</title>
        <authorList>
            <person name="Yuan L."/>
        </authorList>
    </citation>
    <scope>NUCLEOTIDE SEQUENCE [LARGE SCALE GENOMIC DNA]</scope>
    <source>
        <strain evidence="7">ZHUSHIDOU_FW_LH</strain>
        <tissue evidence="7">Leaf</tissue>
    </source>
</reference>
<keyword evidence="8" id="KW-1185">Reference proteome</keyword>
<dbReference type="InterPro" id="IPR012340">
    <property type="entry name" value="NA-bd_OB-fold"/>
</dbReference>
<dbReference type="Pfam" id="PF08646">
    <property type="entry name" value="Rep_fac-A_C"/>
    <property type="match status" value="1"/>
</dbReference>
<feature type="domain" description="Replication factor A C-terminal" evidence="6">
    <location>
        <begin position="51"/>
        <end position="159"/>
    </location>
</feature>
<keyword evidence="4" id="KW-0862">Zinc</keyword>
<dbReference type="PANTHER" id="PTHR47165:SF4">
    <property type="entry name" value="OS03G0429900 PROTEIN"/>
    <property type="match status" value="1"/>
</dbReference>
<evidence type="ECO:0000256" key="5">
    <source>
        <dbReference type="ARBA" id="ARBA00023125"/>
    </source>
</evidence>
<evidence type="ECO:0000313" key="8">
    <source>
        <dbReference type="Proteomes" id="UP001372338"/>
    </source>
</evidence>
<organism evidence="7 8">
    <name type="scientific">Crotalaria pallida</name>
    <name type="common">Smooth rattlebox</name>
    <name type="synonym">Crotalaria striata</name>
    <dbReference type="NCBI Taxonomy" id="3830"/>
    <lineage>
        <taxon>Eukaryota</taxon>
        <taxon>Viridiplantae</taxon>
        <taxon>Streptophyta</taxon>
        <taxon>Embryophyta</taxon>
        <taxon>Tracheophyta</taxon>
        <taxon>Spermatophyta</taxon>
        <taxon>Magnoliopsida</taxon>
        <taxon>eudicotyledons</taxon>
        <taxon>Gunneridae</taxon>
        <taxon>Pentapetalae</taxon>
        <taxon>rosids</taxon>
        <taxon>fabids</taxon>
        <taxon>Fabales</taxon>
        <taxon>Fabaceae</taxon>
        <taxon>Papilionoideae</taxon>
        <taxon>50 kb inversion clade</taxon>
        <taxon>genistoids sensu lato</taxon>
        <taxon>core genistoids</taxon>
        <taxon>Crotalarieae</taxon>
        <taxon>Crotalaria</taxon>
    </lineage>
</organism>
<name>A0AAN9J0F5_CROPI</name>
<keyword evidence="2" id="KW-0479">Metal-binding</keyword>
<evidence type="ECO:0000256" key="2">
    <source>
        <dbReference type="ARBA" id="ARBA00022723"/>
    </source>
</evidence>
<dbReference type="AlphaFoldDB" id="A0AAN9J0F5"/>
<dbReference type="Gene3D" id="2.40.50.140">
    <property type="entry name" value="Nucleic acid-binding proteins"/>
    <property type="match status" value="1"/>
</dbReference>
<evidence type="ECO:0000256" key="4">
    <source>
        <dbReference type="ARBA" id="ARBA00022833"/>
    </source>
</evidence>
<gene>
    <name evidence="7" type="ORF">RIF29_03913</name>
</gene>
<evidence type="ECO:0000313" key="7">
    <source>
        <dbReference type="EMBL" id="KAK7289890.1"/>
    </source>
</evidence>
<keyword evidence="5" id="KW-0238">DNA-binding</keyword>
<accession>A0AAN9J0F5</accession>
<dbReference type="SUPFAM" id="SSF50249">
    <property type="entry name" value="Nucleic acid-binding proteins"/>
    <property type="match status" value="1"/>
</dbReference>
<protein>
    <recommendedName>
        <fullName evidence="6">Replication factor A C-terminal domain-containing protein</fullName>
    </recommendedName>
</protein>
<dbReference type="CDD" id="cd04476">
    <property type="entry name" value="RPA1_DBD_C"/>
    <property type="match status" value="1"/>
</dbReference>
<keyword evidence="3" id="KW-0863">Zinc-finger</keyword>
<dbReference type="GO" id="GO:0008270">
    <property type="term" value="F:zinc ion binding"/>
    <property type="evidence" value="ECO:0007669"/>
    <property type="project" value="UniProtKB-KW"/>
</dbReference>
<dbReference type="InterPro" id="IPR047192">
    <property type="entry name" value="Euk_RPA1_DBD_C"/>
</dbReference>
<dbReference type="InterPro" id="IPR013955">
    <property type="entry name" value="Rep_factor-A_C"/>
</dbReference>
<dbReference type="Proteomes" id="UP001372338">
    <property type="component" value="Unassembled WGS sequence"/>
</dbReference>
<sequence length="240" mass="26196">MLSGGIQLSPCTSVILGPSKMSIEDEYLKHFPKKTIDNVNSCPEDVVVIVLGTINAIVDDGQWWYPACKCHKAVVADNGVYYCHTCVRHVFNVTPRYKLQIEVSDHSGSAILILFDYDVYYLICKSCADLLASMPQGSKAIEYPVEFKSMVGRKLLFKVANTAVGSISAANVSGCGRSDLIASSSQGAEYDEEVIMTVVSLADDSTPCEDLRPNNKRAHVDVFGETSTKKVDSKEKGVKI</sequence>
<evidence type="ECO:0000256" key="1">
    <source>
        <dbReference type="ARBA" id="ARBA00005690"/>
    </source>
</evidence>
<dbReference type="EMBL" id="JAYWIO010000001">
    <property type="protein sequence ID" value="KAK7289890.1"/>
    <property type="molecule type" value="Genomic_DNA"/>
</dbReference>